<evidence type="ECO:0000256" key="1">
    <source>
        <dbReference type="ARBA" id="ARBA00022679"/>
    </source>
</evidence>
<dbReference type="PANTHER" id="PTHR23359">
    <property type="entry name" value="NUCLEOTIDE KINASE"/>
    <property type="match status" value="1"/>
</dbReference>
<dbReference type="InterPro" id="IPR033690">
    <property type="entry name" value="Adenylat_kinase_CS"/>
</dbReference>
<dbReference type="CDD" id="cd01428">
    <property type="entry name" value="ADK"/>
    <property type="match status" value="1"/>
</dbReference>
<dbReference type="HAMAP" id="MF_00235">
    <property type="entry name" value="Adenylate_kinase_Adk"/>
    <property type="match status" value="1"/>
</dbReference>
<dbReference type="PROSITE" id="PS00113">
    <property type="entry name" value="ADENYLATE_KINASE"/>
    <property type="match status" value="1"/>
</dbReference>
<dbReference type="InterPro" id="IPR027417">
    <property type="entry name" value="P-loop_NTPase"/>
</dbReference>
<dbReference type="EMBL" id="CAXLJM020000129">
    <property type="protein sequence ID" value="CAL8139708.1"/>
    <property type="molecule type" value="Genomic_DNA"/>
</dbReference>
<dbReference type="PRINTS" id="PR00094">
    <property type="entry name" value="ADENYLTKNASE"/>
</dbReference>
<comment type="similarity">
    <text evidence="4">Belongs to the adenylate kinase family.</text>
</comment>
<comment type="caution">
    <text evidence="5">The sequence shown here is derived from an EMBL/GenBank/DDBJ whole genome shotgun (WGS) entry which is preliminary data.</text>
</comment>
<evidence type="ECO:0000313" key="5">
    <source>
        <dbReference type="EMBL" id="CAL8139708.1"/>
    </source>
</evidence>
<keyword evidence="3 4" id="KW-0418">Kinase</keyword>
<dbReference type="InterPro" id="IPR000850">
    <property type="entry name" value="Adenylat/UMP-CMP_kin"/>
</dbReference>
<organism evidence="5 6">
    <name type="scientific">Orchesella dallaii</name>
    <dbReference type="NCBI Taxonomy" id="48710"/>
    <lineage>
        <taxon>Eukaryota</taxon>
        <taxon>Metazoa</taxon>
        <taxon>Ecdysozoa</taxon>
        <taxon>Arthropoda</taxon>
        <taxon>Hexapoda</taxon>
        <taxon>Collembola</taxon>
        <taxon>Entomobryomorpha</taxon>
        <taxon>Entomobryoidea</taxon>
        <taxon>Orchesellidae</taxon>
        <taxon>Orchesellinae</taxon>
        <taxon>Orchesella</taxon>
    </lineage>
</organism>
<evidence type="ECO:0000256" key="3">
    <source>
        <dbReference type="ARBA" id="ARBA00022777"/>
    </source>
</evidence>
<dbReference type="Gene3D" id="3.40.50.300">
    <property type="entry name" value="P-loop containing nucleotide triphosphate hydrolases"/>
    <property type="match status" value="1"/>
</dbReference>
<evidence type="ECO:0008006" key="7">
    <source>
        <dbReference type="Google" id="ProtNLM"/>
    </source>
</evidence>
<proteinExistence type="inferred from homology"/>
<reference evidence="5 6" key="1">
    <citation type="submission" date="2024-08" db="EMBL/GenBank/DDBJ databases">
        <authorList>
            <person name="Cucini C."/>
            <person name="Frati F."/>
        </authorList>
    </citation>
    <scope>NUCLEOTIDE SEQUENCE [LARGE SCALE GENOMIC DNA]</scope>
</reference>
<evidence type="ECO:0000313" key="6">
    <source>
        <dbReference type="Proteomes" id="UP001642540"/>
    </source>
</evidence>
<keyword evidence="6" id="KW-1185">Reference proteome</keyword>
<accession>A0ABP1RZL4</accession>
<dbReference type="Proteomes" id="UP001642540">
    <property type="component" value="Unassembled WGS sequence"/>
</dbReference>
<sequence>MGNCCTKAKDSEEIFDLKSAIDGKKKICIWILGGPGSGKGTQCERLADRFNLAHLSTGDLLRKICKEDTPFAQSIQQTMERGELVDTQTVLQLLISAMKDAYKNCNGYLIDGYPREVEQGELFAEMIGMPHVVVSLEVPDEILVERLLKRGQQSGRADDNEETILLRLRTFHNISQPVIDQWREKVVVIDGNRSADEVVI</sequence>
<evidence type="ECO:0000256" key="4">
    <source>
        <dbReference type="RuleBase" id="RU003330"/>
    </source>
</evidence>
<gene>
    <name evidence="5" type="ORF">ODALV1_LOCUS27958</name>
</gene>
<protein>
    <recommendedName>
        <fullName evidence="7">Adenylate kinase isoenzyme 1</fullName>
    </recommendedName>
</protein>
<keyword evidence="1 4" id="KW-0808">Transferase</keyword>
<name>A0ABP1RZL4_9HEXA</name>
<dbReference type="Pfam" id="PF00406">
    <property type="entry name" value="ADK"/>
    <property type="match status" value="1"/>
</dbReference>
<evidence type="ECO:0000256" key="2">
    <source>
        <dbReference type="ARBA" id="ARBA00022741"/>
    </source>
</evidence>
<dbReference type="SUPFAM" id="SSF52540">
    <property type="entry name" value="P-loop containing nucleoside triphosphate hydrolases"/>
    <property type="match status" value="1"/>
</dbReference>
<keyword evidence="2" id="KW-0547">Nucleotide-binding</keyword>